<evidence type="ECO:0000256" key="4">
    <source>
        <dbReference type="ARBA" id="ARBA00022692"/>
    </source>
</evidence>
<keyword evidence="7 9" id="KW-0472">Membrane</keyword>
<dbReference type="OrthoDB" id="43815at2157"/>
<keyword evidence="6 9" id="KW-1133">Transmembrane helix</keyword>
<feature type="transmembrane region" description="Helical" evidence="9">
    <location>
        <begin position="6"/>
        <end position="28"/>
    </location>
</feature>
<protein>
    <recommendedName>
        <fullName evidence="12">Branched-chain amino acid ABC transporter permease</fullName>
    </recommendedName>
</protein>
<dbReference type="STRING" id="2309.CF15_01210"/>
<keyword evidence="11" id="KW-1185">Reference proteome</keyword>
<dbReference type="InterPro" id="IPR001851">
    <property type="entry name" value="ABC_transp_permease"/>
</dbReference>
<evidence type="ECO:0000313" key="10">
    <source>
        <dbReference type="EMBL" id="KSW11496.1"/>
    </source>
</evidence>
<dbReference type="GO" id="GO:0006865">
    <property type="term" value="P:amino acid transport"/>
    <property type="evidence" value="ECO:0007669"/>
    <property type="project" value="UniProtKB-KW"/>
</dbReference>
<keyword evidence="4 9" id="KW-0812">Transmembrane</keyword>
<sequence>MSVLGQLASYAVSGIVIGVVYAALALGYNIVYRVSKSINFAHPALVLLTAVTAYLAAVKAGLGLAAGALVAAAVGFAVGAAVERLVARPLRGRPPAALIAATLGVYYVLKGVSMYLGGGSVPQASLLNSSFRVAAGSVVLSASDLAALAAGAGVVALVAAVHRFTRLGVAMRAASEDAYGAAAYGIPVKALTMLSWGLAGAAGGLAAVAVALEANLSPVLEVYAIKALAASLLAGLDTVAGIIVGGLALGLSEQLVMFLEPYLRAAGLDLVGVHEAAAYLIMLLVLLAKPYGIFGTERIERV</sequence>
<dbReference type="CDD" id="cd06582">
    <property type="entry name" value="TM_PBP1_LivH_like"/>
    <property type="match status" value="1"/>
</dbReference>
<evidence type="ECO:0000256" key="7">
    <source>
        <dbReference type="ARBA" id="ARBA00023136"/>
    </source>
</evidence>
<comment type="caution">
    <text evidence="10">The sequence shown here is derived from an EMBL/GenBank/DDBJ whole genome shotgun (WGS) entry which is preliminary data.</text>
</comment>
<name>A0A0V8RU37_PYROC</name>
<dbReference type="PANTHER" id="PTHR11795:SF445">
    <property type="entry name" value="AMINO ACID ABC TRANSPORTER PERMEASE PROTEIN"/>
    <property type="match status" value="1"/>
</dbReference>
<evidence type="ECO:0000256" key="8">
    <source>
        <dbReference type="ARBA" id="ARBA00037998"/>
    </source>
</evidence>
<feature type="transmembrane region" description="Helical" evidence="9">
    <location>
        <begin position="262"/>
        <end position="288"/>
    </location>
</feature>
<dbReference type="EMBL" id="LNTB01000001">
    <property type="protein sequence ID" value="KSW11496.1"/>
    <property type="molecule type" value="Genomic_DNA"/>
</dbReference>
<evidence type="ECO:0000256" key="3">
    <source>
        <dbReference type="ARBA" id="ARBA00022475"/>
    </source>
</evidence>
<feature type="transmembrane region" description="Helical" evidence="9">
    <location>
        <begin position="98"/>
        <end position="118"/>
    </location>
</feature>
<keyword evidence="2" id="KW-0813">Transport</keyword>
<dbReference type="InterPro" id="IPR052157">
    <property type="entry name" value="BCAA_transport_permease"/>
</dbReference>
<evidence type="ECO:0000256" key="5">
    <source>
        <dbReference type="ARBA" id="ARBA00022970"/>
    </source>
</evidence>
<feature type="transmembrane region" description="Helical" evidence="9">
    <location>
        <begin position="64"/>
        <end position="86"/>
    </location>
</feature>
<feature type="transmembrane region" description="Helical" evidence="9">
    <location>
        <begin position="193"/>
        <end position="212"/>
    </location>
</feature>
<comment type="similarity">
    <text evidence="8">Belongs to the binding-protein-dependent transport system permease family. LivHM subfamily.</text>
</comment>
<accession>A0A0V8RU37</accession>
<keyword evidence="5" id="KW-0029">Amino-acid transport</keyword>
<organism evidence="10 11">
    <name type="scientific">Pyrodictium occultum</name>
    <dbReference type="NCBI Taxonomy" id="2309"/>
    <lineage>
        <taxon>Archaea</taxon>
        <taxon>Thermoproteota</taxon>
        <taxon>Thermoprotei</taxon>
        <taxon>Desulfurococcales</taxon>
        <taxon>Pyrodictiaceae</taxon>
        <taxon>Pyrodictium</taxon>
    </lineage>
</organism>
<dbReference type="GO" id="GO:0005886">
    <property type="term" value="C:plasma membrane"/>
    <property type="evidence" value="ECO:0007669"/>
    <property type="project" value="UniProtKB-SubCell"/>
</dbReference>
<proteinExistence type="inferred from homology"/>
<evidence type="ECO:0008006" key="12">
    <source>
        <dbReference type="Google" id="ProtNLM"/>
    </source>
</evidence>
<evidence type="ECO:0000256" key="2">
    <source>
        <dbReference type="ARBA" id="ARBA00022448"/>
    </source>
</evidence>
<reference evidence="10 11" key="1">
    <citation type="submission" date="2015-11" db="EMBL/GenBank/DDBJ databases">
        <title>Genome sequence of Pyrodictium occultum PL-19, a marine hyperthermophilic archaeon isolated from Volcano, Italy.</title>
        <authorList>
            <person name="Utturkar S."/>
            <person name="Huber H."/>
            <person name="Leptihn S."/>
            <person name="Brown S."/>
            <person name="Stetter K.O."/>
            <person name="Podar M."/>
        </authorList>
    </citation>
    <scope>NUCLEOTIDE SEQUENCE [LARGE SCALE GENOMIC DNA]</scope>
    <source>
        <strain evidence="10 11">PL-19</strain>
    </source>
</reference>
<dbReference type="GO" id="GO:0022857">
    <property type="term" value="F:transmembrane transporter activity"/>
    <property type="evidence" value="ECO:0007669"/>
    <property type="project" value="InterPro"/>
</dbReference>
<dbReference type="Pfam" id="PF02653">
    <property type="entry name" value="BPD_transp_2"/>
    <property type="match status" value="1"/>
</dbReference>
<dbReference type="PANTHER" id="PTHR11795">
    <property type="entry name" value="BRANCHED-CHAIN AMINO ACID TRANSPORT SYSTEM PERMEASE PROTEIN LIVH"/>
    <property type="match status" value="1"/>
</dbReference>
<gene>
    <name evidence="10" type="ORF">CF15_01210</name>
</gene>
<evidence type="ECO:0000256" key="1">
    <source>
        <dbReference type="ARBA" id="ARBA00004651"/>
    </source>
</evidence>
<keyword evidence="3" id="KW-1003">Cell membrane</keyword>
<feature type="transmembrane region" description="Helical" evidence="9">
    <location>
        <begin position="224"/>
        <end position="250"/>
    </location>
</feature>
<feature type="transmembrane region" description="Helical" evidence="9">
    <location>
        <begin position="138"/>
        <end position="161"/>
    </location>
</feature>
<comment type="subcellular location">
    <subcellularLocation>
        <location evidence="1">Cell membrane</location>
        <topology evidence="1">Multi-pass membrane protein</topology>
    </subcellularLocation>
</comment>
<evidence type="ECO:0000313" key="11">
    <source>
        <dbReference type="Proteomes" id="UP000053352"/>
    </source>
</evidence>
<dbReference type="Proteomes" id="UP000053352">
    <property type="component" value="Unassembled WGS sequence"/>
</dbReference>
<evidence type="ECO:0000256" key="9">
    <source>
        <dbReference type="SAM" id="Phobius"/>
    </source>
</evidence>
<dbReference type="AlphaFoldDB" id="A0A0V8RU37"/>
<evidence type="ECO:0000256" key="6">
    <source>
        <dbReference type="ARBA" id="ARBA00022989"/>
    </source>
</evidence>